<proteinExistence type="predicted"/>
<dbReference type="AlphaFoldDB" id="A0A6C0EVI1"/>
<name>A0A6C0EVI1_9ZZZZ</name>
<accession>A0A6C0EVI1</accession>
<evidence type="ECO:0000313" key="1">
    <source>
        <dbReference type="EMBL" id="QHT32762.1"/>
    </source>
</evidence>
<dbReference type="SUPFAM" id="SSF52980">
    <property type="entry name" value="Restriction endonuclease-like"/>
    <property type="match status" value="1"/>
</dbReference>
<dbReference type="InterPro" id="IPR011335">
    <property type="entry name" value="Restrct_endonuc-II-like"/>
</dbReference>
<dbReference type="InterPro" id="IPR011604">
    <property type="entry name" value="PDDEXK-like_dom_sf"/>
</dbReference>
<protein>
    <submittedName>
        <fullName evidence="1">Uncharacterized protein</fullName>
    </submittedName>
</protein>
<dbReference type="EMBL" id="MN738948">
    <property type="protein sequence ID" value="QHT32762.1"/>
    <property type="molecule type" value="Genomic_DNA"/>
</dbReference>
<dbReference type="Gene3D" id="3.90.320.10">
    <property type="match status" value="1"/>
</dbReference>
<reference evidence="1" key="1">
    <citation type="journal article" date="2020" name="Nature">
        <title>Giant virus diversity and host interactions through global metagenomics.</title>
        <authorList>
            <person name="Schulz F."/>
            <person name="Roux S."/>
            <person name="Paez-Espino D."/>
            <person name="Jungbluth S."/>
            <person name="Walsh D.A."/>
            <person name="Denef V.J."/>
            <person name="McMahon K.D."/>
            <person name="Konstantinidis K.T."/>
            <person name="Eloe-Fadrosh E.A."/>
            <person name="Kyrpides N.C."/>
            <person name="Woyke T."/>
        </authorList>
    </citation>
    <scope>NUCLEOTIDE SEQUENCE</scope>
    <source>
        <strain evidence="1">GVMAG-M-3300009161-30</strain>
    </source>
</reference>
<sequence>MTSKSILLPTLSLKNSHPRDKNLVFDEPTHKYTITTDPSSSYTSVTTWNHSHFPHFDADEIISKMMKGKNWNAENKYWGKTPEEIKAGWTANAQSVSGAGTDLHFDIECFMNQDLSPNTHLNKHIDLLANYKENLQSGKIQLPNDSEEWQYFLQFAKQYPELKPYRTEWMIYHEDLKLAGSIDMVYELPDGALMIYDWKRAKEISKTSGFNQYALTPCIDNLPNTNFWHYSLQLNTYKAILEAKYDKKITDLYLVRLHPNNPRKSFDLIKCADLSAEIAELFEERRKEVEMQTIERMLAKTLGYA</sequence>
<organism evidence="1">
    <name type="scientific">viral metagenome</name>
    <dbReference type="NCBI Taxonomy" id="1070528"/>
    <lineage>
        <taxon>unclassified sequences</taxon>
        <taxon>metagenomes</taxon>
        <taxon>organismal metagenomes</taxon>
    </lineage>
</organism>